<feature type="region of interest" description="Disordered" evidence="1">
    <location>
        <begin position="65"/>
        <end position="88"/>
    </location>
</feature>
<dbReference type="PANTHER" id="PTHR30448:SF0">
    <property type="entry name" value="RNASE ADAPTER PROTEIN RAPZ"/>
    <property type="match status" value="1"/>
</dbReference>
<dbReference type="EMBL" id="JAVREZ010000015">
    <property type="protein sequence ID" value="MDT0485472.1"/>
    <property type="molecule type" value="Genomic_DNA"/>
</dbReference>
<gene>
    <name evidence="2" type="ORF">RNB18_35850</name>
</gene>
<comment type="caution">
    <text evidence="2">The sequence shown here is derived from an EMBL/GenBank/DDBJ whole genome shotgun (WGS) entry which is preliminary data.</text>
</comment>
<sequence length="88" mass="9806">MSHDTDGRPAPPQADRIEDVRDGLRDPTSARDILDLDGHDLCVHDVVRNSPGALELNANLADYAHLPASPRQPPPHSYRMHRRQAPSR</sequence>
<dbReference type="Proteomes" id="UP001183824">
    <property type="component" value="Unassembled WGS sequence"/>
</dbReference>
<feature type="compositionally biased region" description="Basic residues" evidence="1">
    <location>
        <begin position="78"/>
        <end position="88"/>
    </location>
</feature>
<reference evidence="3" key="1">
    <citation type="submission" date="2023-07" db="EMBL/GenBank/DDBJ databases">
        <title>30 novel species of actinomycetes from the DSMZ collection.</title>
        <authorList>
            <person name="Nouioui I."/>
        </authorList>
    </citation>
    <scope>NUCLEOTIDE SEQUENCE [LARGE SCALE GENOMIC DNA]</scope>
    <source>
        <strain evidence="3">DSM 41640</strain>
    </source>
</reference>
<protein>
    <submittedName>
        <fullName evidence="2">Uncharacterized protein</fullName>
    </submittedName>
</protein>
<dbReference type="RefSeq" id="WP_311718243.1">
    <property type="nucleotide sequence ID" value="NZ_JAVREZ010000015.1"/>
</dbReference>
<keyword evidence="3" id="KW-1185">Reference proteome</keyword>
<proteinExistence type="predicted"/>
<organism evidence="2 3">
    <name type="scientific">Streptomyces doebereineriae</name>
    <dbReference type="NCBI Taxonomy" id="3075528"/>
    <lineage>
        <taxon>Bacteria</taxon>
        <taxon>Bacillati</taxon>
        <taxon>Actinomycetota</taxon>
        <taxon>Actinomycetes</taxon>
        <taxon>Kitasatosporales</taxon>
        <taxon>Streptomycetaceae</taxon>
        <taxon>Streptomyces</taxon>
    </lineage>
</organism>
<feature type="region of interest" description="Disordered" evidence="1">
    <location>
        <begin position="1"/>
        <end position="24"/>
    </location>
</feature>
<evidence type="ECO:0000256" key="1">
    <source>
        <dbReference type="SAM" id="MobiDB-lite"/>
    </source>
</evidence>
<evidence type="ECO:0000313" key="2">
    <source>
        <dbReference type="EMBL" id="MDT0485472.1"/>
    </source>
</evidence>
<dbReference type="PANTHER" id="PTHR30448">
    <property type="entry name" value="RNASE ADAPTER PROTEIN RAPZ"/>
    <property type="match status" value="1"/>
</dbReference>
<dbReference type="InterPro" id="IPR005337">
    <property type="entry name" value="RapZ-like"/>
</dbReference>
<evidence type="ECO:0000313" key="3">
    <source>
        <dbReference type="Proteomes" id="UP001183824"/>
    </source>
</evidence>
<feature type="compositionally biased region" description="Basic and acidic residues" evidence="1">
    <location>
        <begin position="15"/>
        <end position="24"/>
    </location>
</feature>
<name>A0ABU2VKQ4_9ACTN</name>
<accession>A0ABU2VKQ4</accession>